<evidence type="ECO:0000259" key="6">
    <source>
        <dbReference type="Pfam" id="PF00251"/>
    </source>
</evidence>
<evidence type="ECO:0000313" key="7">
    <source>
        <dbReference type="EMBL" id="QDH14166.1"/>
    </source>
</evidence>
<dbReference type="InterPro" id="IPR013148">
    <property type="entry name" value="Glyco_hydro_32_N"/>
</dbReference>
<evidence type="ECO:0000313" key="8">
    <source>
        <dbReference type="Proteomes" id="UP000318709"/>
    </source>
</evidence>
<dbReference type="EMBL" id="CP038231">
    <property type="protein sequence ID" value="QDH14166.1"/>
    <property type="molecule type" value="Genomic_DNA"/>
</dbReference>
<dbReference type="Gene3D" id="2.115.10.20">
    <property type="entry name" value="Glycosyl hydrolase domain, family 43"/>
    <property type="match status" value="1"/>
</dbReference>
<dbReference type="PANTHER" id="PTHR43101:SF1">
    <property type="entry name" value="BETA-FRUCTOSIDASE"/>
    <property type="match status" value="1"/>
</dbReference>
<evidence type="ECO:0000256" key="2">
    <source>
        <dbReference type="ARBA" id="ARBA00012758"/>
    </source>
</evidence>
<dbReference type="PANTHER" id="PTHR43101">
    <property type="entry name" value="BETA-FRUCTOSIDASE"/>
    <property type="match status" value="1"/>
</dbReference>
<dbReference type="InterPro" id="IPR023296">
    <property type="entry name" value="Glyco_hydro_beta-prop_sf"/>
</dbReference>
<keyword evidence="3 7" id="KW-0378">Hydrolase</keyword>
<dbReference type="AlphaFoldDB" id="A0A4Y6UCF3"/>
<organism evidence="7 8">
    <name type="scientific">Formicincola oecophyllae</name>
    <dbReference type="NCBI Taxonomy" id="2558361"/>
    <lineage>
        <taxon>Bacteria</taxon>
        <taxon>Pseudomonadati</taxon>
        <taxon>Pseudomonadota</taxon>
        <taxon>Alphaproteobacteria</taxon>
        <taxon>Acetobacterales</taxon>
        <taxon>Acetobacteraceae</taxon>
        <taxon>Formicincola</taxon>
    </lineage>
</organism>
<evidence type="ECO:0000256" key="1">
    <source>
        <dbReference type="ARBA" id="ARBA00009902"/>
    </source>
</evidence>
<keyword evidence="8" id="KW-1185">Reference proteome</keyword>
<dbReference type="OrthoDB" id="9801455at2"/>
<protein>
    <recommendedName>
        <fullName evidence="2">beta-fructofuranosidase</fullName>
        <ecNumber evidence="2">3.2.1.26</ecNumber>
    </recommendedName>
</protein>
<dbReference type="GO" id="GO:0005975">
    <property type="term" value="P:carbohydrate metabolic process"/>
    <property type="evidence" value="ECO:0007669"/>
    <property type="project" value="InterPro"/>
</dbReference>
<feature type="domain" description="Glycosyl hydrolase family 32 N-terminal" evidence="6">
    <location>
        <begin position="29"/>
        <end position="356"/>
    </location>
</feature>
<dbReference type="SMART" id="SM00640">
    <property type="entry name" value="Glyco_32"/>
    <property type="match status" value="1"/>
</dbReference>
<dbReference type="Proteomes" id="UP000318709">
    <property type="component" value="Chromosome"/>
</dbReference>
<dbReference type="KEGG" id="swf:E3E12_08145"/>
<sequence>MVSTYYPLAHAAVPQSDLGLEPPYWYGGNDVQTPYYDAKSGKWVFFMLGTCRDIITSNQLGWLAWTTTDFQSWQPQGLFMNPGDYTSTAADGSIIQGFTAIWGGGAFGDPDNLWGFGSDAVLFTASIANPETPGLKPENMAVGLFVCKGGIFNDDGTLKKPAFVRTLTDITTAQSQGWVNDKPSTPLDGDFRDARMSWDPVHRLWVLAVSVSYGVAFFTCANPASGDFTFASAWIGPDRTLGQPGGVECPSFLYHQGQWVLVYSDQANQFQKVNGQKLLRQCVMACKGTWDGKNFTNTTTPATLDRGFAHYAQAVFTDQKGRLLEVGWYNNWNFRSGTAQIGWDGFMSCVREIDFTGNTPYVLDACAPDMRAWEAASASSTASTLELAAAKGLRDVPSNIPPLPPGGVVLKKQFPGTIDPNFMPQPTDTPPAFRWGRAYLFGALQGSTWPDDGVIFFRLAQDLAWRQGVTVTLNPHAGNITINASTAGVVIGDAGVPNPYAAAPVILPYDFSRGWFLLQANLDSCSLEVFTDQGTVGSVVIFPGHDQVFLDISAPPPSAYTGDPTIVGTTMYNSINIDPATWLSQNQESFTLSFHKTDGTESDVTIPLPRGPKGDPGTSGTALLSINTTATVTEA</sequence>
<accession>A0A4Y6UCF3</accession>
<dbReference type="Pfam" id="PF00251">
    <property type="entry name" value="Glyco_hydro_32N"/>
    <property type="match status" value="1"/>
</dbReference>
<name>A0A4Y6UCF3_9PROT</name>
<dbReference type="InterPro" id="IPR051214">
    <property type="entry name" value="GH32_Enzymes"/>
</dbReference>
<gene>
    <name evidence="7" type="ORF">E3E12_08145</name>
</gene>
<comment type="similarity">
    <text evidence="1">Belongs to the glycosyl hydrolase 32 family.</text>
</comment>
<keyword evidence="4" id="KW-0326">Glycosidase</keyword>
<evidence type="ECO:0000256" key="4">
    <source>
        <dbReference type="ARBA" id="ARBA00023295"/>
    </source>
</evidence>
<dbReference type="RefSeq" id="WP_141443870.1">
    <property type="nucleotide sequence ID" value="NZ_CP038231.1"/>
</dbReference>
<reference evidence="7 8" key="1">
    <citation type="submission" date="2019-03" db="EMBL/GenBank/DDBJ databases">
        <title>The complete genome sequence of Swingsia_sp. F3b2 LMG30590(T).</title>
        <authorList>
            <person name="Chua K.-O."/>
            <person name="Chan K.-G."/>
            <person name="See-Too W.-S."/>
        </authorList>
    </citation>
    <scope>NUCLEOTIDE SEQUENCE [LARGE SCALE GENOMIC DNA]</scope>
    <source>
        <strain evidence="7 8">F3b2</strain>
    </source>
</reference>
<evidence type="ECO:0000256" key="3">
    <source>
        <dbReference type="ARBA" id="ARBA00022801"/>
    </source>
</evidence>
<dbReference type="SUPFAM" id="SSF75005">
    <property type="entry name" value="Arabinanase/levansucrase/invertase"/>
    <property type="match status" value="1"/>
</dbReference>
<dbReference type="GO" id="GO:0004564">
    <property type="term" value="F:beta-fructofuranosidase activity"/>
    <property type="evidence" value="ECO:0007669"/>
    <property type="project" value="UniProtKB-EC"/>
</dbReference>
<evidence type="ECO:0000256" key="5">
    <source>
        <dbReference type="SAM" id="MobiDB-lite"/>
    </source>
</evidence>
<proteinExistence type="inferred from homology"/>
<dbReference type="EC" id="3.2.1.26" evidence="2"/>
<feature type="region of interest" description="Disordered" evidence="5">
    <location>
        <begin position="598"/>
        <end position="622"/>
    </location>
</feature>
<dbReference type="InterPro" id="IPR001362">
    <property type="entry name" value="Glyco_hydro_32"/>
</dbReference>